<reference evidence="3" key="1">
    <citation type="submission" date="2022-07" db="EMBL/GenBank/DDBJ databases">
        <title>Fungi with potential for degradation of polypropylene.</title>
        <authorList>
            <person name="Gostincar C."/>
        </authorList>
    </citation>
    <scope>NUCLEOTIDE SEQUENCE</scope>
    <source>
        <strain evidence="3">EXF-13287</strain>
    </source>
</reference>
<protein>
    <submittedName>
        <fullName evidence="3">Uncharacterized protein</fullName>
    </submittedName>
</protein>
<accession>A0AA38VVZ2</accession>
<sequence>MHLIRTILTLALATLAVSAPPSLSRRQDGDTPDECPEECDCSQYTDFEEQVTPTAQEPERGRKREA</sequence>
<feature type="compositionally biased region" description="Acidic residues" evidence="1">
    <location>
        <begin position="30"/>
        <end position="40"/>
    </location>
</feature>
<organism evidence="3 4">
    <name type="scientific">Coniochaeta hoffmannii</name>
    <dbReference type="NCBI Taxonomy" id="91930"/>
    <lineage>
        <taxon>Eukaryota</taxon>
        <taxon>Fungi</taxon>
        <taxon>Dikarya</taxon>
        <taxon>Ascomycota</taxon>
        <taxon>Pezizomycotina</taxon>
        <taxon>Sordariomycetes</taxon>
        <taxon>Sordariomycetidae</taxon>
        <taxon>Coniochaetales</taxon>
        <taxon>Coniochaetaceae</taxon>
        <taxon>Coniochaeta</taxon>
    </lineage>
</organism>
<dbReference type="AlphaFoldDB" id="A0AA38VVZ2"/>
<name>A0AA38VVZ2_9PEZI</name>
<feature type="signal peptide" evidence="2">
    <location>
        <begin position="1"/>
        <end position="18"/>
    </location>
</feature>
<keyword evidence="2" id="KW-0732">Signal</keyword>
<evidence type="ECO:0000313" key="3">
    <source>
        <dbReference type="EMBL" id="KAJ9155829.1"/>
    </source>
</evidence>
<evidence type="ECO:0000256" key="2">
    <source>
        <dbReference type="SAM" id="SignalP"/>
    </source>
</evidence>
<evidence type="ECO:0000313" key="4">
    <source>
        <dbReference type="Proteomes" id="UP001174691"/>
    </source>
</evidence>
<dbReference type="EMBL" id="JANBVN010000054">
    <property type="protein sequence ID" value="KAJ9155829.1"/>
    <property type="molecule type" value="Genomic_DNA"/>
</dbReference>
<feature type="compositionally biased region" description="Basic and acidic residues" evidence="1">
    <location>
        <begin position="57"/>
        <end position="66"/>
    </location>
</feature>
<feature type="chain" id="PRO_5041240869" evidence="2">
    <location>
        <begin position="19"/>
        <end position="66"/>
    </location>
</feature>
<dbReference type="Proteomes" id="UP001174691">
    <property type="component" value="Unassembled WGS sequence"/>
</dbReference>
<gene>
    <name evidence="3" type="ORF">NKR19_g4379</name>
</gene>
<comment type="caution">
    <text evidence="3">The sequence shown here is derived from an EMBL/GenBank/DDBJ whole genome shotgun (WGS) entry which is preliminary data.</text>
</comment>
<evidence type="ECO:0000256" key="1">
    <source>
        <dbReference type="SAM" id="MobiDB-lite"/>
    </source>
</evidence>
<keyword evidence="4" id="KW-1185">Reference proteome</keyword>
<feature type="region of interest" description="Disordered" evidence="1">
    <location>
        <begin position="20"/>
        <end position="66"/>
    </location>
</feature>
<proteinExistence type="predicted"/>